<feature type="non-terminal residue" evidence="2">
    <location>
        <position position="92"/>
    </location>
</feature>
<evidence type="ECO:0000313" key="3">
    <source>
        <dbReference type="Proteomes" id="UP000033699"/>
    </source>
</evidence>
<reference evidence="2 3" key="1">
    <citation type="submission" date="2015-02" db="EMBL/GenBank/DDBJ databases">
        <authorList>
            <person name="Ju K.-S."/>
            <person name="Doroghazi J.R."/>
            <person name="Metcalf W."/>
        </authorList>
    </citation>
    <scope>NUCLEOTIDE SEQUENCE [LARGE SCALE GENOMIC DNA]</scope>
    <source>
        <strain evidence="2 3">ATCC 31215</strain>
    </source>
</reference>
<dbReference type="Pfam" id="PF13602">
    <property type="entry name" value="ADH_zinc_N_2"/>
    <property type="match status" value="1"/>
</dbReference>
<evidence type="ECO:0000313" key="2">
    <source>
        <dbReference type="EMBL" id="KJS57661.1"/>
    </source>
</evidence>
<dbReference type="InterPro" id="IPR036291">
    <property type="entry name" value="NAD(P)-bd_dom_sf"/>
</dbReference>
<dbReference type="RefSeq" id="WP_045706394.1">
    <property type="nucleotide sequence ID" value="NZ_JZKH01000378.1"/>
</dbReference>
<comment type="caution">
    <text evidence="2">The sequence shown here is derived from an EMBL/GenBank/DDBJ whole genome shotgun (WGS) entry which is preliminary data.</text>
</comment>
<name>A0A0F2T5E6_STRR3</name>
<dbReference type="OrthoDB" id="9778690at2"/>
<dbReference type="GO" id="GO:0016491">
    <property type="term" value="F:oxidoreductase activity"/>
    <property type="evidence" value="ECO:0007669"/>
    <property type="project" value="InterPro"/>
</dbReference>
<feature type="non-terminal residue" evidence="2">
    <location>
        <position position="1"/>
    </location>
</feature>
<dbReference type="SMART" id="SM00829">
    <property type="entry name" value="PKS_ER"/>
    <property type="match status" value="1"/>
</dbReference>
<organism evidence="2 3">
    <name type="scientific">Streptomyces rubellomurinus (strain ATCC 31215)</name>
    <dbReference type="NCBI Taxonomy" id="359131"/>
    <lineage>
        <taxon>Bacteria</taxon>
        <taxon>Bacillati</taxon>
        <taxon>Actinomycetota</taxon>
        <taxon>Actinomycetes</taxon>
        <taxon>Kitasatosporales</taxon>
        <taxon>Streptomycetaceae</taxon>
        <taxon>Streptomyces</taxon>
    </lineage>
</organism>
<dbReference type="InterPro" id="IPR020843">
    <property type="entry name" value="ER"/>
</dbReference>
<dbReference type="AlphaFoldDB" id="A0A0F2T5E6"/>
<dbReference type="EMBL" id="JZKH01000378">
    <property type="protein sequence ID" value="KJS57661.1"/>
    <property type="molecule type" value="Genomic_DNA"/>
</dbReference>
<feature type="domain" description="Enoyl reductase (ER)" evidence="1">
    <location>
        <begin position="1"/>
        <end position="92"/>
    </location>
</feature>
<accession>A0A0F2T5E6</accession>
<proteinExistence type="predicted"/>
<gene>
    <name evidence="2" type="ORF">VM95_38270</name>
</gene>
<dbReference type="SUPFAM" id="SSF51735">
    <property type="entry name" value="NAD(P)-binding Rossmann-fold domains"/>
    <property type="match status" value="1"/>
</dbReference>
<dbReference type="Proteomes" id="UP000033699">
    <property type="component" value="Unassembled WGS sequence"/>
</dbReference>
<keyword evidence="3" id="KW-1185">Reference proteome</keyword>
<dbReference type="Gene3D" id="3.90.180.10">
    <property type="entry name" value="Medium-chain alcohol dehydrogenases, catalytic domain"/>
    <property type="match status" value="1"/>
</dbReference>
<evidence type="ECO:0000259" key="1">
    <source>
        <dbReference type="SMART" id="SM00829"/>
    </source>
</evidence>
<sequence>PAKWDAVRALDVPTERIANSRDLGFRDAFREATGGAGVDVVLNSLAGEFVDASLELLPRGGRFLEMGKTDLRDPEAVARQHAGVRYRSYDLV</sequence>
<protein>
    <recommendedName>
        <fullName evidence="1">Enoyl reductase (ER) domain-containing protein</fullName>
    </recommendedName>
</protein>